<dbReference type="Proteomes" id="UP001060104">
    <property type="component" value="Chromosome"/>
</dbReference>
<gene>
    <name evidence="1" type="ORF">NXY30_26375</name>
</gene>
<accession>A0ABY5TAC8</accession>
<name>A0ABY5TAC8_9BACE</name>
<dbReference type="RefSeq" id="WP_070612791.1">
    <property type="nucleotide sequence ID" value="NZ_CP081916.1"/>
</dbReference>
<evidence type="ECO:0000313" key="2">
    <source>
        <dbReference type="Proteomes" id="UP001060104"/>
    </source>
</evidence>
<protein>
    <submittedName>
        <fullName evidence="1">Uncharacterized protein</fullName>
    </submittedName>
</protein>
<reference evidence="1" key="1">
    <citation type="submission" date="2022-08" db="EMBL/GenBank/DDBJ databases">
        <title>Genome Sequencing of Bacteroides fragilis Group Isolates with Nanopore Technology.</title>
        <authorList>
            <person name="Tisza M.J."/>
            <person name="Smith D."/>
            <person name="Dekker J.P."/>
        </authorList>
    </citation>
    <scope>NUCLEOTIDE SEQUENCE</scope>
    <source>
        <strain evidence="1">BFG-527</strain>
    </source>
</reference>
<dbReference type="GeneID" id="69591686"/>
<dbReference type="EMBL" id="CP103141">
    <property type="protein sequence ID" value="UVQ74426.1"/>
    <property type="molecule type" value="Genomic_DNA"/>
</dbReference>
<sequence>MKTTDITGKKILEIFDEIKDEFKESLQSIRNIYERVGDVRFPFAFMERTYVPSAEEGIAALAVRYKNRNEWDEKKGFVLPLIVNENLDFGTGTDEVRIITPENVRVYTVLTLPDGKRQATIFRPAFFRDFTDIVEEKLDDNPSGGMESAEYYFGNACFPQGLCICEDRIYIPSPYGIACGRLLKWCDIALFDRFVPKNAIEGGLDGEKEICRELEKRCEQLWNEWVYEKPAGTLKLLAQEFRRIADYVEESVAYRVEGHELYDPEGGESFDKMIGIGQVRERFRERLEVLDDFVQFLLTDDSNLFCHIEGLKRMPYSSVPDLERTDYAALHGELLEWMDYAEKLCKLDRYVDNPYNIPKGLDGLIAECENAIAESEKRKEMAKGAGPISRERERFLAEQGFIELGKFY</sequence>
<evidence type="ECO:0000313" key="1">
    <source>
        <dbReference type="EMBL" id="UVQ74426.1"/>
    </source>
</evidence>
<organism evidence="1 2">
    <name type="scientific">Bacteroides faecis</name>
    <dbReference type="NCBI Taxonomy" id="674529"/>
    <lineage>
        <taxon>Bacteria</taxon>
        <taxon>Pseudomonadati</taxon>
        <taxon>Bacteroidota</taxon>
        <taxon>Bacteroidia</taxon>
        <taxon>Bacteroidales</taxon>
        <taxon>Bacteroidaceae</taxon>
        <taxon>Bacteroides</taxon>
    </lineage>
</organism>
<proteinExistence type="predicted"/>
<keyword evidence="2" id="KW-1185">Reference proteome</keyword>